<dbReference type="EMBL" id="JABDSI010000078">
    <property type="protein sequence ID" value="NMW39291.1"/>
    <property type="molecule type" value="Genomic_DNA"/>
</dbReference>
<evidence type="ECO:0000256" key="1">
    <source>
        <dbReference type="SAM" id="SignalP"/>
    </source>
</evidence>
<organism evidence="2 5">
    <name type="scientific">Phocaeicola vulgatus</name>
    <name type="common">Bacteroides vulgatus</name>
    <dbReference type="NCBI Taxonomy" id="821"/>
    <lineage>
        <taxon>Bacteria</taxon>
        <taxon>Pseudomonadati</taxon>
        <taxon>Bacteroidota</taxon>
        <taxon>Bacteroidia</taxon>
        <taxon>Bacteroidales</taxon>
        <taxon>Bacteroidaceae</taxon>
        <taxon>Phocaeicola</taxon>
    </lineage>
</organism>
<evidence type="ECO:0000313" key="4">
    <source>
        <dbReference type="EMBL" id="NMW39291.1"/>
    </source>
</evidence>
<evidence type="ECO:0000313" key="5">
    <source>
        <dbReference type="Proteomes" id="UP000437431"/>
    </source>
</evidence>
<dbReference type="AlphaFoldDB" id="A0A7J5RBW3"/>
<feature type="signal peptide" evidence="1">
    <location>
        <begin position="1"/>
        <end position="39"/>
    </location>
</feature>
<gene>
    <name evidence="3" type="ORF">FYJ30_22065</name>
    <name evidence="2" type="ORF">GAY79_22275</name>
    <name evidence="4" type="ORF">HKQ55_03710</name>
</gene>
<proteinExistence type="predicted"/>
<name>A0A7J5RBW3_PHOVU</name>
<evidence type="ECO:0000313" key="6">
    <source>
        <dbReference type="Proteomes" id="UP000460950"/>
    </source>
</evidence>
<dbReference type="Proteomes" id="UP000437431">
    <property type="component" value="Unassembled WGS sequence"/>
</dbReference>
<dbReference type="Pfam" id="PF16144">
    <property type="entry name" value="DUF4852"/>
    <property type="match status" value="1"/>
</dbReference>
<reference evidence="3 6" key="2">
    <citation type="submission" date="2019-09" db="EMBL/GenBank/DDBJ databases">
        <title>In-depth cultivation of the pig gut microbiome towards novel bacterial diversity and tailored functional studies.</title>
        <authorList>
            <person name="Wylensek D."/>
            <person name="Hitch T.C.A."/>
            <person name="Clavel T."/>
        </authorList>
    </citation>
    <scope>NUCLEOTIDE SEQUENCE [LARGE SCALE GENOMIC DNA]</scope>
    <source>
        <strain evidence="3 6">WCA-389-WT-3C</strain>
    </source>
</reference>
<evidence type="ECO:0000313" key="7">
    <source>
        <dbReference type="Proteomes" id="UP000583639"/>
    </source>
</evidence>
<dbReference type="InterPro" id="IPR032325">
    <property type="entry name" value="DUF4852"/>
</dbReference>
<reference evidence="2 5" key="1">
    <citation type="journal article" date="2019" name="Nat. Med.">
        <title>A library of human gut bacterial isolates paired with longitudinal multiomics data enables mechanistic microbiome research.</title>
        <authorList>
            <person name="Poyet M."/>
            <person name="Groussin M."/>
            <person name="Gibbons S.M."/>
            <person name="Avila-Pacheco J."/>
            <person name="Jiang X."/>
            <person name="Kearney S.M."/>
            <person name="Perrotta A.R."/>
            <person name="Berdy B."/>
            <person name="Zhao S."/>
            <person name="Lieberman T.D."/>
            <person name="Swanson P.K."/>
            <person name="Smith M."/>
            <person name="Roesemann S."/>
            <person name="Alexander J.E."/>
            <person name="Rich S.A."/>
            <person name="Livny J."/>
            <person name="Vlamakis H."/>
            <person name="Clish C."/>
            <person name="Bullock K."/>
            <person name="Deik A."/>
            <person name="Scott J."/>
            <person name="Pierce K.A."/>
            <person name="Xavier R.J."/>
            <person name="Alm E.J."/>
        </authorList>
    </citation>
    <scope>NUCLEOTIDE SEQUENCE [LARGE SCALE GENOMIC DNA]</scope>
    <source>
        <strain evidence="2 5">BIOML-A111</strain>
    </source>
</reference>
<dbReference type="Proteomes" id="UP000460950">
    <property type="component" value="Unassembled WGS sequence"/>
</dbReference>
<reference evidence="4 7" key="3">
    <citation type="submission" date="2020-04" db="EMBL/GenBank/DDBJ databases">
        <title>A novel gut-associated lysogenic phage, Bacteroides phage BV01, alters the host transcriptome and bile acid metabolism in Bacteroides vulgatus.</title>
        <authorList>
            <person name="Campbell D.E."/>
            <person name="Ly L."/>
            <person name="Ridlon J.M."/>
            <person name="Hsiao A."/>
            <person name="Degnan P.H."/>
        </authorList>
    </citation>
    <scope>NUCLEOTIDE SEQUENCE [LARGE SCALE GENOMIC DNA]</scope>
    <source>
        <strain evidence="4 7">VPI-BV8526</strain>
    </source>
</reference>
<dbReference type="EMBL" id="VULU01000069">
    <property type="protein sequence ID" value="MSS50892.1"/>
    <property type="molecule type" value="Genomic_DNA"/>
</dbReference>
<comment type="caution">
    <text evidence="2">The sequence shown here is derived from an EMBL/GenBank/DDBJ whole genome shotgun (WGS) entry which is preliminary data.</text>
</comment>
<protein>
    <submittedName>
        <fullName evidence="2">DUF4852 domain-containing protein</fullName>
    </submittedName>
</protein>
<evidence type="ECO:0000313" key="2">
    <source>
        <dbReference type="EMBL" id="KAB6554205.1"/>
    </source>
</evidence>
<dbReference type="Proteomes" id="UP000583639">
    <property type="component" value="Unassembled WGS sequence"/>
</dbReference>
<accession>A0A7J5RBW3</accession>
<feature type="chain" id="PRO_5043239008" evidence="1">
    <location>
        <begin position="40"/>
        <end position="393"/>
    </location>
</feature>
<dbReference type="EMBL" id="WDAY01000093">
    <property type="protein sequence ID" value="KAB6554205.1"/>
    <property type="molecule type" value="Genomic_DNA"/>
</dbReference>
<keyword evidence="1" id="KW-0732">Signal</keyword>
<sequence length="393" mass="44626">MESINTRIIELSIKKRMKRMNLTALLLSGVCLLCHPLQAQQSVDACDGRTYKVGDTLRIGEPLPSGYLYVKRINADNKFDKLNPKNSTGRTAVITDIPAYQPKLYQQFGIYQQPKTPQIVFAEQGDFKIGVYLNMALTKGNIMSGHYVSHMNGAVDLTPAILFAYAHKLYGKPIDTASVETYAFLCAPQQYAEATNDPFALEELRTTYRNELKQAVVKADFNKVFRIKCLSELQMYDINQQRFPLSGLTCIDVKTEQNRELSQQGYCLWGTCAFHFTNTPSFTTLPCEKPIAQGIYTMRKMSSATLPPTATLYVYVRILQQAVSLPDERIKVMRPGASFEFEWSTLRKAYGQKALNMEIIQTDGYYNVFPYSIQEVTYNYLGTQTLPKENNKK</sequence>
<evidence type="ECO:0000313" key="3">
    <source>
        <dbReference type="EMBL" id="MSS50892.1"/>
    </source>
</evidence>